<name>A0A839V2H7_9PROT</name>
<dbReference type="AlphaFoldDB" id="A0A839V2H7"/>
<evidence type="ECO:0000313" key="2">
    <source>
        <dbReference type="EMBL" id="MBB3175075.1"/>
    </source>
</evidence>
<proteinExistence type="predicted"/>
<gene>
    <name evidence="2" type="ORF">FHR90_002922</name>
    <name evidence="3" type="ORF">HUK83_09335</name>
</gene>
<evidence type="ECO:0000313" key="5">
    <source>
        <dbReference type="Proteomes" id="UP000565205"/>
    </source>
</evidence>
<organism evidence="2 4">
    <name type="scientific">Endobacter medicaginis</name>
    <dbReference type="NCBI Taxonomy" id="1181271"/>
    <lineage>
        <taxon>Bacteria</taxon>
        <taxon>Pseudomonadati</taxon>
        <taxon>Pseudomonadota</taxon>
        <taxon>Alphaproteobacteria</taxon>
        <taxon>Acetobacterales</taxon>
        <taxon>Acetobacteraceae</taxon>
        <taxon>Endobacter</taxon>
    </lineage>
</organism>
<dbReference type="EMBL" id="JACHXV010000017">
    <property type="protein sequence ID" value="MBB3175075.1"/>
    <property type="molecule type" value="Genomic_DNA"/>
</dbReference>
<feature type="domain" description="WsaF C-terminal" evidence="1">
    <location>
        <begin position="486"/>
        <end position="623"/>
    </location>
</feature>
<keyword evidence="4" id="KW-1185">Reference proteome</keyword>
<dbReference type="SUPFAM" id="SSF53756">
    <property type="entry name" value="UDP-Glycosyltransferase/glycogen phosphorylase"/>
    <property type="match status" value="1"/>
</dbReference>
<reference evidence="2 4" key="2">
    <citation type="submission" date="2020-08" db="EMBL/GenBank/DDBJ databases">
        <title>Genomic Encyclopedia of Type Strains, Phase III (KMG-III): the genomes of soil and plant-associated and newly described type strains.</title>
        <authorList>
            <person name="Whitman W."/>
        </authorList>
    </citation>
    <scope>NUCLEOTIDE SEQUENCE [LARGE SCALE GENOMIC DNA]</scope>
    <source>
        <strain evidence="2 4">CECT 8088</strain>
    </source>
</reference>
<dbReference type="Gene3D" id="3.40.50.2000">
    <property type="entry name" value="Glycogen Phosphorylase B"/>
    <property type="match status" value="1"/>
</dbReference>
<dbReference type="Proteomes" id="UP000565205">
    <property type="component" value="Unassembled WGS sequence"/>
</dbReference>
<evidence type="ECO:0000313" key="3">
    <source>
        <dbReference type="EMBL" id="NVN30534.1"/>
    </source>
</evidence>
<dbReference type="InterPro" id="IPR055050">
    <property type="entry name" value="WsaF_C"/>
</dbReference>
<dbReference type="Pfam" id="PF22772">
    <property type="entry name" value="WsaF_C"/>
    <property type="match status" value="1"/>
</dbReference>
<evidence type="ECO:0000259" key="1">
    <source>
        <dbReference type="Pfam" id="PF22772"/>
    </source>
</evidence>
<sequence length="663" mass="76163">MDEELLRVISEEQNILPNEIDLVRIVNAHKLSDLHSKRQINPLFDEDWYLSQNRDVAEAVLAGNFASGFVHFIRFGIFEGRWPNPVMAAACVAPEAVQPYRDEIDVEAYAAANPSVDEFLRHFPVIDALVHYNFFGRRLGLRPPDRPVGVDVADDGGAQLDLLHDSFDPAWYLDQYRDDVSMLGFEDDPFAHYLIEGMRKGLSPSAEFDEHFYRLFYPEIQAAIDRGDIPSGFYHFLLAGRAERRLGRFDLKATLEARIPGVTRPVLLERIRDIEVRMRRRVLHADEAEPRRVWVLLPTINPDITFGGYRAVLELIRRLHESGRRVCVVCTEDGNANRKYFLYRESSEKFRRVFAEIEIREYFDGFDLRFNPRDTVIAYSLWDLYAAADMRAIAPEVRVVLLAQEYEPIFYDNNSARALVEQAYNIDHHALINSRFLRRYFERHRVGVFAHDEPPVEGRDYLVFEHRINLLKRQTAQQMRERPERILVTYARPESHAARNMFEILVLALRRLCAEGAFGPEWHFIGLGALSELEPVELGGGHVLSIHPKMSEEEYTRYVGSMDIGVSLMYAPHPSVVPFEFATTGALVVTNTFENRSAAQLAEVCANIIAGPPTVDGLVASLREAIRRVPFFEEREARIFQPHSSDWTEILDDALISFVDPTD</sequence>
<protein>
    <recommendedName>
        <fullName evidence="1">WsaF C-terminal domain-containing protein</fullName>
    </recommendedName>
</protein>
<dbReference type="EMBL" id="JABXXQ010000169">
    <property type="protein sequence ID" value="NVN30534.1"/>
    <property type="molecule type" value="Genomic_DNA"/>
</dbReference>
<evidence type="ECO:0000313" key="4">
    <source>
        <dbReference type="Proteomes" id="UP000557688"/>
    </source>
</evidence>
<dbReference type="Proteomes" id="UP000557688">
    <property type="component" value="Unassembled WGS sequence"/>
</dbReference>
<dbReference type="RefSeq" id="WP_176624146.1">
    <property type="nucleotide sequence ID" value="NZ_JABXXQ010000169.1"/>
</dbReference>
<reference evidence="3 5" key="1">
    <citation type="submission" date="2020-06" db="EMBL/GenBank/DDBJ databases">
        <title>Description of novel acetic acid bacteria.</title>
        <authorList>
            <person name="Sombolestani A."/>
        </authorList>
    </citation>
    <scope>NUCLEOTIDE SEQUENCE [LARGE SCALE GENOMIC DNA]</scope>
    <source>
        <strain evidence="3 5">LMG 26838</strain>
    </source>
</reference>
<comment type="caution">
    <text evidence="2">The sequence shown here is derived from an EMBL/GenBank/DDBJ whole genome shotgun (WGS) entry which is preliminary data.</text>
</comment>
<accession>A0A839V2H7</accession>
<dbReference type="Gene3D" id="3.40.50.11090">
    <property type="match status" value="1"/>
</dbReference>